<dbReference type="PATRIC" id="fig|1459.3.peg.4335"/>
<dbReference type="RefSeq" id="WP_053436183.1">
    <property type="nucleotide sequence ID" value="NZ_LGUF01000007.1"/>
</dbReference>
<dbReference type="AlphaFoldDB" id="A0A0M0GH35"/>
<dbReference type="Gene3D" id="1.25.40.10">
    <property type="entry name" value="Tetratricopeptide repeat domain"/>
    <property type="match status" value="1"/>
</dbReference>
<dbReference type="STRING" id="1459.AF332_19685"/>
<protein>
    <recommendedName>
        <fullName evidence="1">HTH cro/C1-type domain-containing protein</fullName>
    </recommendedName>
</protein>
<feature type="domain" description="HTH cro/C1-type" evidence="1">
    <location>
        <begin position="7"/>
        <end position="61"/>
    </location>
</feature>
<dbReference type="SMART" id="SM00530">
    <property type="entry name" value="HTH_XRE"/>
    <property type="match status" value="1"/>
</dbReference>
<dbReference type="SUPFAM" id="SSF48452">
    <property type="entry name" value="TPR-like"/>
    <property type="match status" value="2"/>
</dbReference>
<dbReference type="OrthoDB" id="252257at2"/>
<evidence type="ECO:0000313" key="2">
    <source>
        <dbReference type="EMBL" id="KON88802.1"/>
    </source>
</evidence>
<dbReference type="InterPro" id="IPR011990">
    <property type="entry name" value="TPR-like_helical_dom_sf"/>
</dbReference>
<dbReference type="SUPFAM" id="SSF47413">
    <property type="entry name" value="lambda repressor-like DNA-binding domains"/>
    <property type="match status" value="1"/>
</dbReference>
<dbReference type="CDD" id="cd00093">
    <property type="entry name" value="HTH_XRE"/>
    <property type="match status" value="1"/>
</dbReference>
<proteinExistence type="predicted"/>
<dbReference type="Proteomes" id="UP000037109">
    <property type="component" value="Unassembled WGS sequence"/>
</dbReference>
<evidence type="ECO:0000313" key="3">
    <source>
        <dbReference type="Proteomes" id="UP000037109"/>
    </source>
</evidence>
<reference evidence="3" key="1">
    <citation type="submission" date="2015-07" db="EMBL/GenBank/DDBJ databases">
        <title>Fjat-10036 dsm4.</title>
        <authorList>
            <person name="Liu B."/>
            <person name="Wang J."/>
            <person name="Zhu Y."/>
            <person name="Liu G."/>
            <person name="Chen Q."/>
            <person name="Chen Z."/>
            <person name="Lan J."/>
            <person name="Che J."/>
            <person name="Ge C."/>
            <person name="Shi H."/>
            <person name="Pan Z."/>
            <person name="Liu X."/>
        </authorList>
    </citation>
    <scope>NUCLEOTIDE SEQUENCE [LARGE SCALE GENOMIC DNA]</scope>
    <source>
        <strain evidence="3">DSM 4</strain>
    </source>
</reference>
<name>A0A0M0GH35_SPOGL</name>
<dbReference type="InterPro" id="IPR010982">
    <property type="entry name" value="Lambda_DNA-bd_dom_sf"/>
</dbReference>
<accession>A0A0M0GH35</accession>
<keyword evidence="3" id="KW-1185">Reference proteome</keyword>
<dbReference type="Pfam" id="PF01381">
    <property type="entry name" value="HTH_3"/>
    <property type="match status" value="1"/>
</dbReference>
<dbReference type="InterPro" id="IPR001387">
    <property type="entry name" value="Cro/C1-type_HTH"/>
</dbReference>
<gene>
    <name evidence="2" type="ORF">AF332_19685</name>
</gene>
<dbReference type="GO" id="GO:0003677">
    <property type="term" value="F:DNA binding"/>
    <property type="evidence" value="ECO:0007669"/>
    <property type="project" value="InterPro"/>
</dbReference>
<dbReference type="EMBL" id="LGUF01000007">
    <property type="protein sequence ID" value="KON88802.1"/>
    <property type="molecule type" value="Genomic_DNA"/>
</dbReference>
<organism evidence="2 3">
    <name type="scientific">Sporosarcina globispora</name>
    <name type="common">Bacillus globisporus</name>
    <dbReference type="NCBI Taxonomy" id="1459"/>
    <lineage>
        <taxon>Bacteria</taxon>
        <taxon>Bacillati</taxon>
        <taxon>Bacillota</taxon>
        <taxon>Bacilli</taxon>
        <taxon>Bacillales</taxon>
        <taxon>Caryophanaceae</taxon>
        <taxon>Sporosarcina</taxon>
    </lineage>
</organism>
<dbReference type="PROSITE" id="PS50943">
    <property type="entry name" value="HTH_CROC1"/>
    <property type="match status" value="1"/>
</dbReference>
<comment type="caution">
    <text evidence="2">The sequence shown here is derived from an EMBL/GenBank/DDBJ whole genome shotgun (WGS) entry which is preliminary data.</text>
</comment>
<dbReference type="Gene3D" id="1.10.260.40">
    <property type="entry name" value="lambda repressor-like DNA-binding domains"/>
    <property type="match status" value="1"/>
</dbReference>
<sequence>MLEGKIIKFYRERQNMMQRDLGIGICSSTHISKIERGLTEVSKETIELLSQRLGINMETEIETYNGIDSLLKKWHESIILKLNTKAENLKKQLEAIALLQMPDIYHSYTLVLTRYYLLIGQEHQAKSLIAEMDKWSDLSLYEKNMLHHIKGINGLINKEYDKAISYLQGIDLTYYNNQECYYHLAFAYHSLNSRVLAYYYAEKSLRFFTEVRSFKRMIEAEMLMLIQVERDEFYDPKDTEYQRLIEMTESIGLDHQRAMLTHNLAYQKVRQGNYEKACEYYKQSMDTKDQHTPLHIASLEGYIHALTKQGLKSNEELLQLAEKGIALSEELTEKIYKHFFYLHKYNLQNEKELYYHYLEKEAFPYYKKMAHVRLLEHYSIKLFDYHMEKGNIKEANHYAALLVEKYRRNDRFV</sequence>
<evidence type="ECO:0000259" key="1">
    <source>
        <dbReference type="PROSITE" id="PS50943"/>
    </source>
</evidence>